<feature type="transmembrane region" description="Helical" evidence="8">
    <location>
        <begin position="104"/>
        <end position="124"/>
    </location>
</feature>
<evidence type="ECO:0000256" key="3">
    <source>
        <dbReference type="ARBA" id="ARBA00022448"/>
    </source>
</evidence>
<feature type="transmembrane region" description="Helical" evidence="8">
    <location>
        <begin position="257"/>
        <end position="281"/>
    </location>
</feature>
<evidence type="ECO:0000256" key="1">
    <source>
        <dbReference type="ARBA" id="ARBA00004651"/>
    </source>
</evidence>
<keyword evidence="7 8" id="KW-0472">Membrane</keyword>
<evidence type="ECO:0000256" key="2">
    <source>
        <dbReference type="ARBA" id="ARBA00009773"/>
    </source>
</evidence>
<organism evidence="9 10">
    <name type="scientific">Zeaxanthinibacter enoshimensis</name>
    <dbReference type="NCBI Taxonomy" id="392009"/>
    <lineage>
        <taxon>Bacteria</taxon>
        <taxon>Pseudomonadati</taxon>
        <taxon>Bacteroidota</taxon>
        <taxon>Flavobacteriia</taxon>
        <taxon>Flavobacteriales</taxon>
        <taxon>Flavobacteriaceae</taxon>
        <taxon>Zeaxanthinibacter</taxon>
    </lineage>
</organism>
<keyword evidence="5 8" id="KW-0812">Transmembrane</keyword>
<evidence type="ECO:0000256" key="8">
    <source>
        <dbReference type="SAM" id="Phobius"/>
    </source>
</evidence>
<feature type="transmembrane region" description="Helical" evidence="8">
    <location>
        <begin position="158"/>
        <end position="180"/>
    </location>
</feature>
<reference evidence="9 10" key="1">
    <citation type="submission" date="2019-03" db="EMBL/GenBank/DDBJ databases">
        <title>Genomic Encyclopedia of Archaeal and Bacterial Type Strains, Phase II (KMG-II): from individual species to whole genera.</title>
        <authorList>
            <person name="Goeker M."/>
        </authorList>
    </citation>
    <scope>NUCLEOTIDE SEQUENCE [LARGE SCALE GENOMIC DNA]</scope>
    <source>
        <strain evidence="9 10">DSM 18435</strain>
    </source>
</reference>
<evidence type="ECO:0000313" key="9">
    <source>
        <dbReference type="EMBL" id="TDQ31063.1"/>
    </source>
</evidence>
<comment type="subcellular location">
    <subcellularLocation>
        <location evidence="1">Cell membrane</location>
        <topology evidence="1">Multi-pass membrane protein</topology>
    </subcellularLocation>
</comment>
<dbReference type="InterPro" id="IPR002549">
    <property type="entry name" value="AI-2E-like"/>
</dbReference>
<dbReference type="Proteomes" id="UP000295468">
    <property type="component" value="Unassembled WGS sequence"/>
</dbReference>
<feature type="transmembrane region" description="Helical" evidence="8">
    <location>
        <begin position="220"/>
        <end position="237"/>
    </location>
</feature>
<accession>A0A4V3D3S6</accession>
<dbReference type="PANTHER" id="PTHR21716:SF53">
    <property type="entry name" value="PERMEASE PERM-RELATED"/>
    <property type="match status" value="1"/>
</dbReference>
<comment type="caution">
    <text evidence="9">The sequence shown here is derived from an EMBL/GenBank/DDBJ whole genome shotgun (WGS) entry which is preliminary data.</text>
</comment>
<evidence type="ECO:0000256" key="4">
    <source>
        <dbReference type="ARBA" id="ARBA00022475"/>
    </source>
</evidence>
<evidence type="ECO:0000313" key="10">
    <source>
        <dbReference type="Proteomes" id="UP000295468"/>
    </source>
</evidence>
<keyword evidence="10" id="KW-1185">Reference proteome</keyword>
<evidence type="ECO:0000256" key="7">
    <source>
        <dbReference type="ARBA" id="ARBA00023136"/>
    </source>
</evidence>
<dbReference type="GO" id="GO:0005886">
    <property type="term" value="C:plasma membrane"/>
    <property type="evidence" value="ECO:0007669"/>
    <property type="project" value="UniProtKB-SubCell"/>
</dbReference>
<protein>
    <submittedName>
        <fullName evidence="9">Putative PurR-regulated permease PerM</fullName>
    </submittedName>
</protein>
<keyword evidence="6 8" id="KW-1133">Transmembrane helix</keyword>
<keyword evidence="4" id="KW-1003">Cell membrane</keyword>
<dbReference type="PANTHER" id="PTHR21716">
    <property type="entry name" value="TRANSMEMBRANE PROTEIN"/>
    <property type="match status" value="1"/>
</dbReference>
<evidence type="ECO:0000256" key="6">
    <source>
        <dbReference type="ARBA" id="ARBA00022989"/>
    </source>
</evidence>
<dbReference type="AlphaFoldDB" id="A0A4V3D3S6"/>
<gene>
    <name evidence="9" type="ORF">CLV82_1764</name>
</gene>
<evidence type="ECO:0000256" key="5">
    <source>
        <dbReference type="ARBA" id="ARBA00022692"/>
    </source>
</evidence>
<dbReference type="EMBL" id="SNYI01000002">
    <property type="protein sequence ID" value="TDQ31063.1"/>
    <property type="molecule type" value="Genomic_DNA"/>
</dbReference>
<dbReference type="Pfam" id="PF01594">
    <property type="entry name" value="AI-2E_transport"/>
    <property type="match status" value="1"/>
</dbReference>
<keyword evidence="3" id="KW-0813">Transport</keyword>
<feature type="transmembrane region" description="Helical" evidence="8">
    <location>
        <begin position="21"/>
        <end position="39"/>
    </location>
</feature>
<feature type="transmembrane region" description="Helical" evidence="8">
    <location>
        <begin position="186"/>
        <end position="213"/>
    </location>
</feature>
<name>A0A4V3D3S6_9FLAO</name>
<dbReference type="OrthoDB" id="9793390at2"/>
<comment type="similarity">
    <text evidence="2">Belongs to the autoinducer-2 exporter (AI-2E) (TC 2.A.86) family.</text>
</comment>
<sequence length="333" mass="38130">MLKPVVTFYERFLRRRIPSILMAYLTAVVPLTAILFFFFNQARILFRDLPSVSQRVSEVTNRWMFLLDQKFNLDPETSSDWVSENMMGVVDIPLELARESFESGTVVLANAVLIVLITYFMLLYRTSFKNYLLSQASPKNRKSLEKLFLKLQSLTKRYMIGQGIIILILGILIGSGLWLIGVPYAYFWGFLAGFLEIIPYLGTSVGGILPFVYMLMVSDSLWQPWAVIGLYILVQQIEGNLISPNVMGPSIKINPLFIILGLFLGGIMWGIAGMILALPVLAISKEVFRTFEVTEPFSYILEDGLSKKSDIFLEHYDHVKHRIMYLFFDERDD</sequence>
<proteinExistence type="inferred from homology"/>